<organism evidence="4 5">
    <name type="scientific">Plasmodium gaboni</name>
    <dbReference type="NCBI Taxonomy" id="647221"/>
    <lineage>
        <taxon>Eukaryota</taxon>
        <taxon>Sar</taxon>
        <taxon>Alveolata</taxon>
        <taxon>Apicomplexa</taxon>
        <taxon>Aconoidasida</taxon>
        <taxon>Haemosporida</taxon>
        <taxon>Plasmodiidae</taxon>
        <taxon>Plasmodium</taxon>
        <taxon>Plasmodium (Laverania)</taxon>
    </lineage>
</organism>
<gene>
    <name evidence="4" type="ORF">PGABG01_0703300</name>
</gene>
<keyword evidence="5" id="KW-1185">Reference proteome</keyword>
<evidence type="ECO:0000313" key="5">
    <source>
        <dbReference type="Proteomes" id="UP000831156"/>
    </source>
</evidence>
<dbReference type="SUPFAM" id="SSF52374">
    <property type="entry name" value="Nucleotidylyl transferase"/>
    <property type="match status" value="1"/>
</dbReference>
<feature type="region of interest" description="Disordered" evidence="2">
    <location>
        <begin position="451"/>
        <end position="470"/>
    </location>
</feature>
<dbReference type="PANTHER" id="PTHR15073">
    <property type="entry name" value="MICROTUBULE-ASSOCIATED PROTEIN"/>
    <property type="match status" value="1"/>
</dbReference>
<dbReference type="InterPro" id="IPR051483">
    <property type="entry name" value="MAP7_domain-containing"/>
</dbReference>
<keyword evidence="3" id="KW-0812">Transmembrane</keyword>
<keyword evidence="3" id="KW-1133">Transmembrane helix</keyword>
<evidence type="ECO:0000313" key="4">
    <source>
        <dbReference type="EMBL" id="SOV12764.1"/>
    </source>
</evidence>
<sequence>MSKYIWHENGFLIFEDYNFVTYTRRQGNHKYENKKKEYMNHFNNSKEGIYKNFLFIQNYHFSIDRNNESYYIFKEKKLFQKIQKNINSLMLYIHKLKEKKKIRNIFLFIKFISSKCITKMSTYYYIKYIIENIYEYKLDDLVRVVLPIYNIHKLYSYIYYENYCFKNYYKDILSKKEIKELKKDSCSFILLNDKNAHMVLPYMFIYQLDVLKDQKCKNFKRYYLSNNIKYSLNDQYIFNPSNVNIVRSNKKNKDKEKKKKKKKKRKKKKNITNNSTSQMHKTDQVKNYKKNKKFIKHIKIEKYKIKQTIHKNLNKSNIGLFAGTFDKIHLGHILLLFYSIFLTKKIFYIGLYNNKNIYNKKYSDEIDDLKLRIFSITDILFLVKNVYQINFIFQNFEHLNPFIKIKNAHNILYDIITNEKGQFICENKKDKYYQYENENYYDSRMNNKNIYKKERKDTTNGKVTNNDQSNTKKHNHIYKMKFEFISKKEKKQFISLIKNKINMVYPNICVNQNIIKNICKNLYFYINNDNKDKYKNKNNKIIVLKRIHDPISFAQDIYDLYCLTISKESEINGYKLVNERRRIFAAQKIQKYNKQISKNKNLIHINTTETSHDNNKNIFFNNTYDHNNNKDINISYLYEEKTTLNIFDTINLRNGEKCSSTCVRKENYLLKQANKFYKYLKYFIEACIYFDIDYFIIQMYINLFLQRNGKKPFQKHYIKKVKYYFCKMEINNNKNNNNKNNNKNKNKNNNNNNNNNDNMMKKKNLFIDNDFFRNIFVILSFFVNHFIDKITVHNRKSLFIKIALAISFFFYNNIILLIIKKKEELVNEINNRNKKKNDNKKTKNPNNIKNDNYYYDNNQLNFSLAKKISMFDNQEENIFKIYITNIDQLIFVKILNQILVFTILMLSTSILCKVYENFLTTEKKKKNIKKEQKKKKKKNIYNSYALMCTDHICNISKKKLFLSKKYSKKNKNVGEQTNDICDHINSDSFIENNNLSYNFQNKEKILYSSKYIITPYNLCKYKLRCFSKNKLDHSKFHEDYLVSIKANSDYMCTSTKKRKIKKYIHNENNMYYNNNNNNSKKNPSYYYYNNFDPNKNYSKPPLPHAYINNTYDLPLRERELTFKEQTNKNKKNYIKNFVKAYNKTNDSNVDNRLQIFLMSQINNNNDDNIFFYRKILIYEFLDNYFISFFLFYFLKYKVTKKNYNDIFQNKKERDDFIYILLVHFENHIEMIINSYMNNKWTLKRKEENNPFDLYNKYKKKYSVIHRYFTVKLCPLNNYNIDFEKKYEFNNIKQNKFQHTPFYINLEHSNNLNVMSFYKFIFQSILKYENYYYPYFSFLSALQLNIY</sequence>
<dbReference type="InterPro" id="IPR014729">
    <property type="entry name" value="Rossmann-like_a/b/a_fold"/>
</dbReference>
<feature type="region of interest" description="Disordered" evidence="2">
    <location>
        <begin position="248"/>
        <end position="283"/>
    </location>
</feature>
<dbReference type="EMBL" id="LT969430">
    <property type="protein sequence ID" value="SOV12764.1"/>
    <property type="molecule type" value="Genomic_DNA"/>
</dbReference>
<feature type="transmembrane region" description="Helical" evidence="3">
    <location>
        <begin position="890"/>
        <end position="911"/>
    </location>
</feature>
<keyword evidence="4" id="KW-0808">Transferase</keyword>
<evidence type="ECO:0000256" key="2">
    <source>
        <dbReference type="SAM" id="MobiDB-lite"/>
    </source>
</evidence>
<reference evidence="4" key="1">
    <citation type="submission" date="2016-09" db="EMBL/GenBank/DDBJ databases">
        <authorList>
            <consortium name="Pathogen Informatics"/>
            <person name="Sun Q."/>
            <person name="Inoue M."/>
        </authorList>
    </citation>
    <scope>NUCLEOTIDE SEQUENCE</scope>
</reference>
<feature type="transmembrane region" description="Helical" evidence="3">
    <location>
        <begin position="771"/>
        <end position="787"/>
    </location>
</feature>
<feature type="transmembrane region" description="Helical" evidence="3">
    <location>
        <begin position="1175"/>
        <end position="1194"/>
    </location>
</feature>
<feature type="transmembrane region" description="Helical" evidence="3">
    <location>
        <begin position="799"/>
        <end position="819"/>
    </location>
</feature>
<dbReference type="Gene3D" id="3.40.50.620">
    <property type="entry name" value="HUPs"/>
    <property type="match status" value="1"/>
</dbReference>
<dbReference type="GO" id="GO:0016779">
    <property type="term" value="F:nucleotidyltransferase activity"/>
    <property type="evidence" value="ECO:0007669"/>
    <property type="project" value="UniProtKB-KW"/>
</dbReference>
<protein>
    <submittedName>
        <fullName evidence="4">Phosphopantetheine adenylyltransferase, putative</fullName>
    </submittedName>
</protein>
<feature type="region of interest" description="Disordered" evidence="2">
    <location>
        <begin position="734"/>
        <end position="758"/>
    </location>
</feature>
<keyword evidence="3" id="KW-0472">Membrane</keyword>
<keyword evidence="4" id="KW-0548">Nucleotidyltransferase</keyword>
<evidence type="ECO:0000256" key="1">
    <source>
        <dbReference type="ARBA" id="ARBA00023054"/>
    </source>
</evidence>
<proteinExistence type="predicted"/>
<feature type="compositionally biased region" description="Polar residues" evidence="2">
    <location>
        <begin position="460"/>
        <end position="469"/>
    </location>
</feature>
<accession>A0ABY1ULE7</accession>
<feature type="compositionally biased region" description="Basic residues" evidence="2">
    <location>
        <begin position="248"/>
        <end position="270"/>
    </location>
</feature>
<keyword evidence="1" id="KW-0175">Coiled coil</keyword>
<dbReference type="PANTHER" id="PTHR15073:SF16">
    <property type="entry name" value="EGF-LIKE DOMAIN-CONTAINING PROTEIN"/>
    <property type="match status" value="1"/>
</dbReference>
<name>A0ABY1ULE7_9APIC</name>
<dbReference type="Proteomes" id="UP000831156">
    <property type="component" value="Chromosome 7"/>
</dbReference>
<evidence type="ECO:0000256" key="3">
    <source>
        <dbReference type="SAM" id="Phobius"/>
    </source>
</evidence>